<dbReference type="HOGENOM" id="CLU_3186533_0_0_5"/>
<evidence type="ECO:0000313" key="1">
    <source>
        <dbReference type="EMBL" id="AGK56296.1"/>
    </source>
</evidence>
<reference evidence="1 2" key="1">
    <citation type="journal article" date="2013" name="Genome Announc.">
        <title>Genome sequences for three denitrifying bacterial strains isolated from a uranium- and nitrate-contaminated subsurface environment.</title>
        <authorList>
            <person name="Venkatramanan R."/>
            <person name="Prakash O."/>
            <person name="Woyke T."/>
            <person name="Chain P."/>
            <person name="Goodwin L.A."/>
            <person name="Watson D."/>
            <person name="Brooks S."/>
            <person name="Kostka J.E."/>
            <person name="Green S.J."/>
        </authorList>
    </citation>
    <scope>NUCLEOTIDE SEQUENCE [LARGE SCALE GENOMIC DNA]</scope>
    <source>
        <strain evidence="1 2">1NES1</strain>
    </source>
</reference>
<protein>
    <submittedName>
        <fullName evidence="1">Signal-transduction protein</fullName>
    </submittedName>
</protein>
<keyword evidence="2" id="KW-1185">Reference proteome</keyword>
<dbReference type="KEGG" id="hdt:HYPDE_23048"/>
<dbReference type="SUPFAM" id="SSF54631">
    <property type="entry name" value="CBS-domain pair"/>
    <property type="match status" value="1"/>
</dbReference>
<sequence length="52" mass="6103">MKRHRIKNLPIIDEVSKPLGVLTAQDVFQQLLSEVENEETLLRDYVMSVGYW</sequence>
<dbReference type="Gene3D" id="3.10.580.10">
    <property type="entry name" value="CBS-domain"/>
    <property type="match status" value="1"/>
</dbReference>
<organism evidence="1 2">
    <name type="scientific">Hyphomicrobium denitrificans 1NES1</name>
    <dbReference type="NCBI Taxonomy" id="670307"/>
    <lineage>
        <taxon>Bacteria</taxon>
        <taxon>Pseudomonadati</taxon>
        <taxon>Pseudomonadota</taxon>
        <taxon>Alphaproteobacteria</taxon>
        <taxon>Hyphomicrobiales</taxon>
        <taxon>Hyphomicrobiaceae</taxon>
        <taxon>Hyphomicrobium</taxon>
    </lineage>
</organism>
<name>N0B6X3_9HYPH</name>
<proteinExistence type="predicted"/>
<dbReference type="EMBL" id="CP005587">
    <property type="protein sequence ID" value="AGK56296.1"/>
    <property type="molecule type" value="Genomic_DNA"/>
</dbReference>
<dbReference type="AlphaFoldDB" id="N0B6X3"/>
<dbReference type="InterPro" id="IPR046342">
    <property type="entry name" value="CBS_dom_sf"/>
</dbReference>
<gene>
    <name evidence="1" type="ORF">HYPDE_23048</name>
</gene>
<accession>N0B6X3</accession>
<dbReference type="Proteomes" id="UP000005952">
    <property type="component" value="Chromosome"/>
</dbReference>
<evidence type="ECO:0000313" key="2">
    <source>
        <dbReference type="Proteomes" id="UP000005952"/>
    </source>
</evidence>
<dbReference type="eggNOG" id="COG0517">
    <property type="taxonomic scope" value="Bacteria"/>
</dbReference>